<dbReference type="PROSITE" id="PS50106">
    <property type="entry name" value="PDZ"/>
    <property type="match status" value="1"/>
</dbReference>
<dbReference type="InterPro" id="IPR036034">
    <property type="entry name" value="PDZ_sf"/>
</dbReference>
<dbReference type="Proteomes" id="UP000274920">
    <property type="component" value="Unassembled WGS sequence"/>
</dbReference>
<dbReference type="GO" id="GO:0008236">
    <property type="term" value="F:serine-type peptidase activity"/>
    <property type="evidence" value="ECO:0007669"/>
    <property type="project" value="UniProtKB-KW"/>
</dbReference>
<evidence type="ECO:0000256" key="3">
    <source>
        <dbReference type="ARBA" id="ARBA00022801"/>
    </source>
</evidence>
<dbReference type="EMBL" id="RHJS01000002">
    <property type="protein sequence ID" value="RRK32903.1"/>
    <property type="molecule type" value="Genomic_DNA"/>
</dbReference>
<dbReference type="SMART" id="SM00228">
    <property type="entry name" value="PDZ"/>
    <property type="match status" value="1"/>
</dbReference>
<dbReference type="GO" id="GO:0030288">
    <property type="term" value="C:outer membrane-bounded periplasmic space"/>
    <property type="evidence" value="ECO:0007669"/>
    <property type="project" value="TreeGrafter"/>
</dbReference>
<dbReference type="PANTHER" id="PTHR32060:SF30">
    <property type="entry name" value="CARBOXY-TERMINAL PROCESSING PROTEASE CTPA"/>
    <property type="match status" value="1"/>
</dbReference>
<dbReference type="SUPFAM" id="SSF50156">
    <property type="entry name" value="PDZ domain-like"/>
    <property type="match status" value="1"/>
</dbReference>
<dbReference type="AlphaFoldDB" id="A0A3R8LZZ0"/>
<proteinExistence type="inferred from homology"/>
<dbReference type="InterPro" id="IPR004447">
    <property type="entry name" value="Peptidase_S41A"/>
</dbReference>
<dbReference type="Gene3D" id="3.30.750.44">
    <property type="match status" value="1"/>
</dbReference>
<dbReference type="PANTHER" id="PTHR32060">
    <property type="entry name" value="TAIL-SPECIFIC PROTEASE"/>
    <property type="match status" value="1"/>
</dbReference>
<evidence type="ECO:0000256" key="1">
    <source>
        <dbReference type="ARBA" id="ARBA00009179"/>
    </source>
</evidence>
<dbReference type="InterPro" id="IPR029045">
    <property type="entry name" value="ClpP/crotonase-like_dom_sf"/>
</dbReference>
<dbReference type="InterPro" id="IPR005151">
    <property type="entry name" value="Tail-specific_protease"/>
</dbReference>
<keyword evidence="3 5" id="KW-0378">Hydrolase</keyword>
<dbReference type="NCBIfam" id="TIGR00225">
    <property type="entry name" value="prc"/>
    <property type="match status" value="1"/>
</dbReference>
<organism evidence="7 8">
    <name type="scientific">Schaedlerella arabinosiphila</name>
    <dbReference type="NCBI Taxonomy" id="2044587"/>
    <lineage>
        <taxon>Bacteria</taxon>
        <taxon>Bacillati</taxon>
        <taxon>Bacillota</taxon>
        <taxon>Clostridia</taxon>
        <taxon>Lachnospirales</taxon>
        <taxon>Lachnospiraceae</taxon>
        <taxon>Schaedlerella</taxon>
    </lineage>
</organism>
<dbReference type="InterPro" id="IPR041489">
    <property type="entry name" value="PDZ_6"/>
</dbReference>
<dbReference type="SMART" id="SM00245">
    <property type="entry name" value="TSPc"/>
    <property type="match status" value="1"/>
</dbReference>
<evidence type="ECO:0000313" key="8">
    <source>
        <dbReference type="Proteomes" id="UP000274920"/>
    </source>
</evidence>
<name>A0A3R8LZZ0_9FIRM</name>
<protein>
    <submittedName>
        <fullName evidence="7">S41 family peptidase</fullName>
    </submittedName>
</protein>
<keyword evidence="4 5" id="KW-0720">Serine protease</keyword>
<dbReference type="Gene3D" id="3.90.226.10">
    <property type="entry name" value="2-enoyl-CoA Hydratase, Chain A, domain 1"/>
    <property type="match status" value="1"/>
</dbReference>
<dbReference type="GO" id="GO:0007165">
    <property type="term" value="P:signal transduction"/>
    <property type="evidence" value="ECO:0007669"/>
    <property type="project" value="TreeGrafter"/>
</dbReference>
<feature type="domain" description="PDZ" evidence="6">
    <location>
        <begin position="103"/>
        <end position="173"/>
    </location>
</feature>
<dbReference type="Pfam" id="PF03572">
    <property type="entry name" value="Peptidase_S41"/>
    <property type="match status" value="1"/>
</dbReference>
<keyword evidence="2 5" id="KW-0645">Protease</keyword>
<dbReference type="GO" id="GO:0004175">
    <property type="term" value="F:endopeptidase activity"/>
    <property type="evidence" value="ECO:0007669"/>
    <property type="project" value="TreeGrafter"/>
</dbReference>
<dbReference type="CDD" id="cd07560">
    <property type="entry name" value="Peptidase_S41_CPP"/>
    <property type="match status" value="1"/>
</dbReference>
<sequence>MNEKYRFLKGALCGALAMLCIVTAVNGIRGTVASAVPQLSAIGEEGEEEGFSEEKLKRIRAVIDSVYLREDEIDDSALTEGMYEGYVRALGDPYSVYYTEEEAEELMQGISGEYSGIGAGLSQSYETKIVTITNVFRDSPAEEAGLKSGDILYQVDDHEITDEDLNQVVAWIKGEEGTKVTLHVIRGSEEKEITAVRRIVKAQTVEYEMKDSQVGYIRVTEFDSVTYEQFKAALAELDGKGMKGLVIDLRSNPGGDLDTVLDMLRLILPKGTIISTENKDGKEEEYTCDGKQEFDRPLAVLVNGYSASASEIFSGAVQDYEKGKIVGTTTYGKGVVQEIISLLDGSYIKVTTSEYFLPSGRSINEAGITPDVEVEYEPNEEDEEADNQLDKALEVIREEL</sequence>
<evidence type="ECO:0000256" key="5">
    <source>
        <dbReference type="RuleBase" id="RU004404"/>
    </source>
</evidence>
<dbReference type="RefSeq" id="WP_125128312.1">
    <property type="nucleotide sequence ID" value="NZ_RHJS01000002.1"/>
</dbReference>
<dbReference type="SUPFAM" id="SSF52096">
    <property type="entry name" value="ClpP/crotonase"/>
    <property type="match status" value="1"/>
</dbReference>
<accession>A0A3R8LZZ0</accession>
<evidence type="ECO:0000256" key="2">
    <source>
        <dbReference type="ARBA" id="ARBA00022670"/>
    </source>
</evidence>
<gene>
    <name evidence="7" type="ORF">EBB54_17205</name>
</gene>
<keyword evidence="8" id="KW-1185">Reference proteome</keyword>
<dbReference type="CDD" id="cd06782">
    <property type="entry name" value="cpPDZ_CPP-like"/>
    <property type="match status" value="1"/>
</dbReference>
<comment type="similarity">
    <text evidence="1 5">Belongs to the peptidase S41A family.</text>
</comment>
<evidence type="ECO:0000313" key="7">
    <source>
        <dbReference type="EMBL" id="RRK32903.1"/>
    </source>
</evidence>
<dbReference type="Pfam" id="PF17820">
    <property type="entry name" value="PDZ_6"/>
    <property type="match status" value="1"/>
</dbReference>
<reference evidence="7" key="1">
    <citation type="submission" date="2018-10" db="EMBL/GenBank/DDBJ databases">
        <title>Schaedlerella arabinophila gen. nov. sp. nov., isolated from the mouse intestinal tract and comparative analysis with the genome of the closely related altered Schaedler flora strain ASF502.</title>
        <authorList>
            <person name="Miyake S."/>
            <person name="Soh M."/>
            <person name="Seedorf H."/>
        </authorList>
    </citation>
    <scope>NUCLEOTIDE SEQUENCE [LARGE SCALE GENOMIC DNA]</scope>
    <source>
        <strain evidence="7">DSM 106076</strain>
    </source>
</reference>
<dbReference type="GO" id="GO:0006508">
    <property type="term" value="P:proteolysis"/>
    <property type="evidence" value="ECO:0007669"/>
    <property type="project" value="UniProtKB-KW"/>
</dbReference>
<comment type="caution">
    <text evidence="7">The sequence shown here is derived from an EMBL/GenBank/DDBJ whole genome shotgun (WGS) entry which is preliminary data.</text>
</comment>
<evidence type="ECO:0000256" key="4">
    <source>
        <dbReference type="ARBA" id="ARBA00022825"/>
    </source>
</evidence>
<dbReference type="InterPro" id="IPR055210">
    <property type="entry name" value="CtpA/B_N"/>
</dbReference>
<dbReference type="Gene3D" id="2.30.42.10">
    <property type="match status" value="1"/>
</dbReference>
<dbReference type="Pfam" id="PF22694">
    <property type="entry name" value="CtpB_N-like"/>
    <property type="match status" value="1"/>
</dbReference>
<dbReference type="InterPro" id="IPR001478">
    <property type="entry name" value="PDZ"/>
</dbReference>
<evidence type="ECO:0000259" key="6">
    <source>
        <dbReference type="PROSITE" id="PS50106"/>
    </source>
</evidence>